<reference evidence="1 2" key="1">
    <citation type="submission" date="2023-07" db="EMBL/GenBank/DDBJ databases">
        <title>Sequencing the genomes of 1000 actinobacteria strains.</title>
        <authorList>
            <person name="Klenk H.-P."/>
        </authorList>
    </citation>
    <scope>NUCLEOTIDE SEQUENCE [LARGE SCALE GENOMIC DNA]</scope>
    <source>
        <strain evidence="1 2">DSM 44109</strain>
    </source>
</reference>
<sequence length="91" mass="9601">MTVSIVLYGLNCSLCGEPDQLWQDLVRGLIECRACGARAFAADGDIDHEEFDGAEVAAEALAVWGFDGTEFDGAGLDFDGGESEVGGLLDR</sequence>
<dbReference type="RefSeq" id="WP_306861228.1">
    <property type="nucleotide sequence ID" value="NZ_JAUSRB010000002.1"/>
</dbReference>
<proteinExistence type="predicted"/>
<protein>
    <submittedName>
        <fullName evidence="1">Zn ribbon nucleic-acid-binding protein</fullName>
    </submittedName>
</protein>
<organism evidence="1 2">
    <name type="scientific">Streptosporangium brasiliense</name>
    <dbReference type="NCBI Taxonomy" id="47480"/>
    <lineage>
        <taxon>Bacteria</taxon>
        <taxon>Bacillati</taxon>
        <taxon>Actinomycetota</taxon>
        <taxon>Actinomycetes</taxon>
        <taxon>Streptosporangiales</taxon>
        <taxon>Streptosporangiaceae</taxon>
        <taxon>Streptosporangium</taxon>
    </lineage>
</organism>
<name>A0ABT9R3V4_9ACTN</name>
<comment type="caution">
    <text evidence="1">The sequence shown here is derived from an EMBL/GenBank/DDBJ whole genome shotgun (WGS) entry which is preliminary data.</text>
</comment>
<evidence type="ECO:0000313" key="2">
    <source>
        <dbReference type="Proteomes" id="UP001230426"/>
    </source>
</evidence>
<accession>A0ABT9R3V4</accession>
<dbReference type="EMBL" id="JAUSRB010000002">
    <property type="protein sequence ID" value="MDP9863921.1"/>
    <property type="molecule type" value="Genomic_DNA"/>
</dbReference>
<dbReference type="Proteomes" id="UP001230426">
    <property type="component" value="Unassembled WGS sequence"/>
</dbReference>
<gene>
    <name evidence="1" type="ORF">J2S55_003187</name>
</gene>
<keyword evidence="2" id="KW-1185">Reference proteome</keyword>
<evidence type="ECO:0000313" key="1">
    <source>
        <dbReference type="EMBL" id="MDP9863921.1"/>
    </source>
</evidence>